<dbReference type="Pfam" id="PF17424">
    <property type="entry name" value="DUF5411"/>
    <property type="match status" value="1"/>
</dbReference>
<keyword evidence="1" id="KW-1133">Transmembrane helix</keyword>
<evidence type="ECO:0000313" key="3">
    <source>
        <dbReference type="Proteomes" id="UP001159179"/>
    </source>
</evidence>
<comment type="caution">
    <text evidence="2">The sequence shown here is derived from an EMBL/GenBank/DDBJ whole genome shotgun (WGS) entry which is preliminary data.</text>
</comment>
<dbReference type="RefSeq" id="WP_280618089.1">
    <property type="nucleotide sequence ID" value="NZ_JAROYP010000014.1"/>
</dbReference>
<name>A0AAW6SZ18_9BACI</name>
<protein>
    <submittedName>
        <fullName evidence="2">DUF5411 family protein</fullName>
    </submittedName>
</protein>
<dbReference type="InterPro" id="IPR035389">
    <property type="entry name" value="DUF5411"/>
</dbReference>
<dbReference type="AlphaFoldDB" id="A0AAW6SZ18"/>
<accession>A0AAW6SZ18</accession>
<gene>
    <name evidence="2" type="ORF">P5X88_20845</name>
</gene>
<organism evidence="2 3">
    <name type="scientific">Heyndrickxia oleronia</name>
    <dbReference type="NCBI Taxonomy" id="38875"/>
    <lineage>
        <taxon>Bacteria</taxon>
        <taxon>Bacillati</taxon>
        <taxon>Bacillota</taxon>
        <taxon>Bacilli</taxon>
        <taxon>Bacillales</taxon>
        <taxon>Bacillaceae</taxon>
        <taxon>Heyndrickxia</taxon>
    </lineage>
</organism>
<reference evidence="2" key="1">
    <citation type="submission" date="2023-03" db="EMBL/GenBank/DDBJ databases">
        <title>Bacterial isolates from washroom surfaces on a university campus.</title>
        <authorList>
            <person name="Holman D.B."/>
            <person name="Gzyl K.E."/>
            <person name="Taheri A.E."/>
        </authorList>
    </citation>
    <scope>NUCLEOTIDE SEQUENCE</scope>
    <source>
        <strain evidence="2">RD03</strain>
    </source>
</reference>
<evidence type="ECO:0000256" key="1">
    <source>
        <dbReference type="SAM" id="Phobius"/>
    </source>
</evidence>
<sequence>MEWSPKLFFYLILGALFTFLIVDLGYQTFVTDDVGKSLENSIKGGMQQSINKGELRVSEKMTIDSERFKGFYRQLYANNQSVKNAEETTVYYAKSEFPPMIALRTTGGTESFFKKMMGESSNVTSNKKEIVIIEKKQ</sequence>
<evidence type="ECO:0000313" key="2">
    <source>
        <dbReference type="EMBL" id="MDH5163385.1"/>
    </source>
</evidence>
<keyword evidence="1" id="KW-0472">Membrane</keyword>
<dbReference type="Proteomes" id="UP001159179">
    <property type="component" value="Unassembled WGS sequence"/>
</dbReference>
<dbReference type="EMBL" id="JAROYP010000014">
    <property type="protein sequence ID" value="MDH5163385.1"/>
    <property type="molecule type" value="Genomic_DNA"/>
</dbReference>
<keyword evidence="1" id="KW-0812">Transmembrane</keyword>
<proteinExistence type="predicted"/>
<feature type="transmembrane region" description="Helical" evidence="1">
    <location>
        <begin position="7"/>
        <end position="26"/>
    </location>
</feature>